<dbReference type="InterPro" id="IPR007348">
    <property type="entry name" value="CopC_dom"/>
</dbReference>
<dbReference type="GO" id="GO:0046688">
    <property type="term" value="P:response to copper ion"/>
    <property type="evidence" value="ECO:0007669"/>
    <property type="project" value="InterPro"/>
</dbReference>
<evidence type="ECO:0000313" key="8">
    <source>
        <dbReference type="EMBL" id="MXO73042.1"/>
    </source>
</evidence>
<protein>
    <submittedName>
        <fullName evidence="8">Copper homeostasis periplasmic binding protein CopC</fullName>
    </submittedName>
</protein>
<dbReference type="RefSeq" id="WP_160772975.1">
    <property type="nucleotide sequence ID" value="NZ_WTYV01000007.1"/>
</dbReference>
<accession>A0A844Z0K7</accession>
<dbReference type="GO" id="GO:0042597">
    <property type="term" value="C:periplasmic space"/>
    <property type="evidence" value="ECO:0007669"/>
    <property type="project" value="UniProtKB-SubCell"/>
</dbReference>
<organism evidence="8 9">
    <name type="scientific">Alteraurantiacibacter buctensis</name>
    <dbReference type="NCBI Taxonomy" id="1503981"/>
    <lineage>
        <taxon>Bacteria</taxon>
        <taxon>Pseudomonadati</taxon>
        <taxon>Pseudomonadota</taxon>
        <taxon>Alphaproteobacteria</taxon>
        <taxon>Sphingomonadales</taxon>
        <taxon>Erythrobacteraceae</taxon>
        <taxon>Alteraurantiacibacter</taxon>
    </lineage>
</organism>
<feature type="signal peptide" evidence="6">
    <location>
        <begin position="1"/>
        <end position="22"/>
    </location>
</feature>
<keyword evidence="4" id="KW-0574">Periplasm</keyword>
<feature type="domain" description="CopC" evidence="7">
    <location>
        <begin position="23"/>
        <end position="117"/>
    </location>
</feature>
<dbReference type="SUPFAM" id="SSF81296">
    <property type="entry name" value="E set domains"/>
    <property type="match status" value="1"/>
</dbReference>
<dbReference type="NCBIfam" id="NF033814">
    <property type="entry name" value="copper_CopC"/>
    <property type="match status" value="1"/>
</dbReference>
<dbReference type="EMBL" id="WTYV01000007">
    <property type="protein sequence ID" value="MXO73042.1"/>
    <property type="molecule type" value="Genomic_DNA"/>
</dbReference>
<comment type="subcellular location">
    <subcellularLocation>
        <location evidence="1">Periplasm</location>
    </subcellularLocation>
</comment>
<keyword evidence="3 6" id="KW-0732">Signal</keyword>
<evidence type="ECO:0000259" key="7">
    <source>
        <dbReference type="Pfam" id="PF04234"/>
    </source>
</evidence>
<dbReference type="AlphaFoldDB" id="A0A844Z0K7"/>
<dbReference type="OrthoDB" id="9796814at2"/>
<evidence type="ECO:0000256" key="3">
    <source>
        <dbReference type="ARBA" id="ARBA00022729"/>
    </source>
</evidence>
<evidence type="ECO:0000256" key="2">
    <source>
        <dbReference type="ARBA" id="ARBA00010509"/>
    </source>
</evidence>
<feature type="chain" id="PRO_5032704114" evidence="6">
    <location>
        <begin position="23"/>
        <end position="118"/>
    </location>
</feature>
<comment type="caution">
    <text evidence="8">The sequence shown here is derived from an EMBL/GenBank/DDBJ whole genome shotgun (WGS) entry which is preliminary data.</text>
</comment>
<dbReference type="GO" id="GO:0005507">
    <property type="term" value="F:copper ion binding"/>
    <property type="evidence" value="ECO:0007669"/>
    <property type="project" value="InterPro"/>
</dbReference>
<dbReference type="InterPro" id="IPR014755">
    <property type="entry name" value="Cu-Rt/internalin_Ig-like"/>
</dbReference>
<dbReference type="Proteomes" id="UP000466966">
    <property type="component" value="Unassembled WGS sequence"/>
</dbReference>
<comment type="similarity">
    <text evidence="2">Belongs to the CopC family.</text>
</comment>
<evidence type="ECO:0000256" key="4">
    <source>
        <dbReference type="ARBA" id="ARBA00022764"/>
    </source>
</evidence>
<name>A0A844Z0K7_9SPHN</name>
<gene>
    <name evidence="8" type="primary">copC</name>
    <name evidence="8" type="ORF">GRI99_15535</name>
</gene>
<reference evidence="8 9" key="1">
    <citation type="submission" date="2019-12" db="EMBL/GenBank/DDBJ databases">
        <title>Genomic-based taxomic classification of the family Erythrobacteraceae.</title>
        <authorList>
            <person name="Xu L."/>
        </authorList>
    </citation>
    <scope>NUCLEOTIDE SEQUENCE [LARGE SCALE GENOMIC DNA]</scope>
    <source>
        <strain evidence="8 9">M0322</strain>
    </source>
</reference>
<dbReference type="Gene3D" id="2.60.40.1220">
    <property type="match status" value="1"/>
</dbReference>
<sequence>MRKLPLLAAVALTIGAAVPALAHTHLVRSAPAANQTLAAPARLTLTFNERVAPAFSSAEVTMPAHDMTVPSTMRLSQDGKTMTITPRSALVRGSYVIHWTAAGSDGHRMEGNVPFTVR</sequence>
<dbReference type="InterPro" id="IPR047685">
    <property type="entry name" value="CopC-like"/>
</dbReference>
<keyword evidence="5" id="KW-0186">Copper</keyword>
<dbReference type="Pfam" id="PF04234">
    <property type="entry name" value="CopC"/>
    <property type="match status" value="1"/>
</dbReference>
<keyword evidence="9" id="KW-1185">Reference proteome</keyword>
<evidence type="ECO:0000313" key="9">
    <source>
        <dbReference type="Proteomes" id="UP000466966"/>
    </source>
</evidence>
<proteinExistence type="inferred from homology"/>
<evidence type="ECO:0000256" key="6">
    <source>
        <dbReference type="SAM" id="SignalP"/>
    </source>
</evidence>
<evidence type="ECO:0000256" key="1">
    <source>
        <dbReference type="ARBA" id="ARBA00004418"/>
    </source>
</evidence>
<evidence type="ECO:0000256" key="5">
    <source>
        <dbReference type="ARBA" id="ARBA00023008"/>
    </source>
</evidence>
<dbReference type="InterPro" id="IPR014756">
    <property type="entry name" value="Ig_E-set"/>
</dbReference>